<accession>A0ABS2H4P7</accession>
<dbReference type="PROSITE" id="PS51782">
    <property type="entry name" value="LYSM"/>
    <property type="match status" value="1"/>
</dbReference>
<dbReference type="Proteomes" id="UP001516620">
    <property type="component" value="Unassembled WGS sequence"/>
</dbReference>
<sequence length="123" mass="13880">MLKYSSYQSIYEQPSFRRPMERRLHMSTFLKSRLSKIAVLLIILSITCTGMVQAFAASIDNSATEERAEYVVVMPGDTLWEIAVAHKPQGQDTRVYIQKLMRTNGLGTSSIQAGDTLMLPNKH</sequence>
<name>A0ABS2H4P7_9BACL</name>
<dbReference type="Gene3D" id="3.10.350.10">
    <property type="entry name" value="LysM domain"/>
    <property type="match status" value="1"/>
</dbReference>
<dbReference type="CDD" id="cd00118">
    <property type="entry name" value="LysM"/>
    <property type="match status" value="1"/>
</dbReference>
<evidence type="ECO:0000313" key="2">
    <source>
        <dbReference type="EMBL" id="MBM6996425.1"/>
    </source>
</evidence>
<dbReference type="EMBL" id="JADCNN020000009">
    <property type="protein sequence ID" value="MBM6996425.1"/>
    <property type="molecule type" value="Genomic_DNA"/>
</dbReference>
<feature type="domain" description="LysM" evidence="1">
    <location>
        <begin position="69"/>
        <end position="119"/>
    </location>
</feature>
<protein>
    <submittedName>
        <fullName evidence="2">LysM peptidoglycan-binding domain-containing protein</fullName>
    </submittedName>
</protein>
<dbReference type="SMART" id="SM00257">
    <property type="entry name" value="LysM"/>
    <property type="match status" value="1"/>
</dbReference>
<reference evidence="2 3" key="1">
    <citation type="submission" date="2021-01" db="EMBL/GenBank/DDBJ databases">
        <title>Paenibacillus sp.nov. isolated from the rhizosphere soil of tomato plant.</title>
        <authorList>
            <person name="Thin K.K."/>
            <person name="Zhang X."/>
            <person name="He S."/>
        </authorList>
    </citation>
    <scope>NUCLEOTIDE SEQUENCE [LARGE SCALE GENOMIC DNA]</scope>
    <source>
        <strain evidence="2 3">DXFW5</strain>
    </source>
</reference>
<dbReference type="InterPro" id="IPR018392">
    <property type="entry name" value="LysM"/>
</dbReference>
<keyword evidence="3" id="KW-1185">Reference proteome</keyword>
<evidence type="ECO:0000259" key="1">
    <source>
        <dbReference type="PROSITE" id="PS51782"/>
    </source>
</evidence>
<dbReference type="SUPFAM" id="SSF54106">
    <property type="entry name" value="LysM domain"/>
    <property type="match status" value="1"/>
</dbReference>
<proteinExistence type="predicted"/>
<evidence type="ECO:0000313" key="3">
    <source>
        <dbReference type="Proteomes" id="UP001516620"/>
    </source>
</evidence>
<organism evidence="2 3">
    <name type="scientific">Paenibacillus rhizolycopersici</name>
    <dbReference type="NCBI Taxonomy" id="2780073"/>
    <lineage>
        <taxon>Bacteria</taxon>
        <taxon>Bacillati</taxon>
        <taxon>Bacillota</taxon>
        <taxon>Bacilli</taxon>
        <taxon>Bacillales</taxon>
        <taxon>Paenibacillaceae</taxon>
        <taxon>Paenibacillus</taxon>
    </lineage>
</organism>
<comment type="caution">
    <text evidence="2">The sequence shown here is derived from an EMBL/GenBank/DDBJ whole genome shotgun (WGS) entry which is preliminary data.</text>
</comment>
<dbReference type="InterPro" id="IPR036779">
    <property type="entry name" value="LysM_dom_sf"/>
</dbReference>
<dbReference type="Pfam" id="PF01476">
    <property type="entry name" value="LysM"/>
    <property type="match status" value="1"/>
</dbReference>
<gene>
    <name evidence="2" type="ORF">IM700_012280</name>
</gene>